<organism evidence="12 13">
    <name type="scientific">Streptomyces luteoverticillatus</name>
    <name type="common">Streptoverticillium luteoverticillatus</name>
    <dbReference type="NCBI Taxonomy" id="66425"/>
    <lineage>
        <taxon>Bacteria</taxon>
        <taxon>Bacillati</taxon>
        <taxon>Actinomycetota</taxon>
        <taxon>Actinomycetes</taxon>
        <taxon>Kitasatosporales</taxon>
        <taxon>Streptomycetaceae</taxon>
        <taxon>Streptomyces</taxon>
    </lineage>
</organism>
<comment type="similarity">
    <text evidence="1 9">Belongs to the peptidase S11 family.</text>
</comment>
<keyword evidence="5" id="KW-0573">Peptidoglycan synthesis</keyword>
<evidence type="ECO:0000313" key="12">
    <source>
        <dbReference type="EMBL" id="AZQ74687.1"/>
    </source>
</evidence>
<evidence type="ECO:0000256" key="8">
    <source>
        <dbReference type="PIRSR" id="PIRSR618044-2"/>
    </source>
</evidence>
<dbReference type="AlphaFoldDB" id="A0A3Q9FY55"/>
<feature type="domain" description="Peptidase S11 D-alanyl-D-alanine carboxypeptidase A N-terminal" evidence="11">
    <location>
        <begin position="45"/>
        <end position="280"/>
    </location>
</feature>
<gene>
    <name evidence="12" type="ORF">EKH77_28855</name>
</gene>
<dbReference type="RefSeq" id="WP_126917189.1">
    <property type="nucleotide sequence ID" value="NZ_CP034587.1"/>
</dbReference>
<keyword evidence="3" id="KW-0378">Hydrolase</keyword>
<feature type="signal peptide" evidence="10">
    <location>
        <begin position="1"/>
        <end position="40"/>
    </location>
</feature>
<evidence type="ECO:0000259" key="11">
    <source>
        <dbReference type="Pfam" id="PF00768"/>
    </source>
</evidence>
<feature type="binding site" evidence="8">
    <location>
        <position position="251"/>
    </location>
    <ligand>
        <name>substrate</name>
    </ligand>
</feature>
<evidence type="ECO:0000256" key="3">
    <source>
        <dbReference type="ARBA" id="ARBA00022801"/>
    </source>
</evidence>
<evidence type="ECO:0000256" key="1">
    <source>
        <dbReference type="ARBA" id="ARBA00007164"/>
    </source>
</evidence>
<dbReference type="OrthoDB" id="3530815at2"/>
<keyword evidence="13" id="KW-1185">Reference proteome</keyword>
<keyword evidence="12" id="KW-0645">Protease</keyword>
<dbReference type="GO" id="GO:0009252">
    <property type="term" value="P:peptidoglycan biosynthetic process"/>
    <property type="evidence" value="ECO:0007669"/>
    <property type="project" value="UniProtKB-KW"/>
</dbReference>
<protein>
    <submittedName>
        <fullName evidence="12">D-alanyl-D-alanine carboxypeptidase</fullName>
    </submittedName>
</protein>
<sequence length="314" mass="33397">MQRYGGRHGGYDARRRRWGAALTASVAAVALALPAATAEAAGGPAGIGAKGAYLLDGGTGRPLWSKEGDTRRQMASTTKIMTAVVVLDEHAGELGREVPVKQAYRDYVARTGASTADLRTGDELTVRQLLYALMLPSGCDAAYALADTFGSGDTEEERTRSFVAAMNAKARELGMRDTHYDSFDGISGTGANYGTPHDLALLARHALRNAAFGSVVRSLNTQQKATNVNRLYTWYNTNKLLGSYRGVVGVKTGTTQAAGPCLVFAATEKGRTVVGVILNDAAARYPDAAKMLDYAFGAKTRMTLRKLPKGAHED</sequence>
<feature type="active site" description="Acyl-ester intermediate" evidence="7">
    <location>
        <position position="76"/>
    </location>
</feature>
<accession>A0A3Q9FY55</accession>
<dbReference type="InterPro" id="IPR018044">
    <property type="entry name" value="Peptidase_S11"/>
</dbReference>
<dbReference type="EMBL" id="CP034587">
    <property type="protein sequence ID" value="AZQ74687.1"/>
    <property type="molecule type" value="Genomic_DNA"/>
</dbReference>
<feature type="active site" evidence="7">
    <location>
        <position position="137"/>
    </location>
</feature>
<dbReference type="PANTHER" id="PTHR21581">
    <property type="entry name" value="D-ALANYL-D-ALANINE CARBOXYPEPTIDASE"/>
    <property type="match status" value="1"/>
</dbReference>
<keyword evidence="2 10" id="KW-0732">Signal</keyword>
<evidence type="ECO:0000313" key="13">
    <source>
        <dbReference type="Proteomes" id="UP000267900"/>
    </source>
</evidence>
<keyword evidence="4" id="KW-0133">Cell shape</keyword>
<reference evidence="12 13" key="1">
    <citation type="submission" date="2018-12" db="EMBL/GenBank/DDBJ databases">
        <title>The whole draft genome of Streptomyce luteoverticillatus CGMCC 15060.</title>
        <authorList>
            <person name="Feng Z."/>
            <person name="Chen G."/>
            <person name="Zhang J."/>
            <person name="Zhu H."/>
            <person name="Yu X."/>
            <person name="Zhang W."/>
            <person name="Zhang X."/>
        </authorList>
    </citation>
    <scope>NUCLEOTIDE SEQUENCE [LARGE SCALE GENOMIC DNA]</scope>
    <source>
        <strain evidence="12 13">CGMCC 15060</strain>
    </source>
</reference>
<proteinExistence type="inferred from homology"/>
<evidence type="ECO:0000256" key="6">
    <source>
        <dbReference type="ARBA" id="ARBA00023316"/>
    </source>
</evidence>
<evidence type="ECO:0000256" key="9">
    <source>
        <dbReference type="RuleBase" id="RU004016"/>
    </source>
</evidence>
<dbReference type="Proteomes" id="UP000267900">
    <property type="component" value="Chromosome"/>
</dbReference>
<dbReference type="Gene3D" id="3.40.710.10">
    <property type="entry name" value="DD-peptidase/beta-lactamase superfamily"/>
    <property type="match status" value="1"/>
</dbReference>
<dbReference type="GO" id="GO:0008360">
    <property type="term" value="P:regulation of cell shape"/>
    <property type="evidence" value="ECO:0007669"/>
    <property type="project" value="UniProtKB-KW"/>
</dbReference>
<evidence type="ECO:0000256" key="10">
    <source>
        <dbReference type="SAM" id="SignalP"/>
    </source>
</evidence>
<evidence type="ECO:0000256" key="2">
    <source>
        <dbReference type="ARBA" id="ARBA00022729"/>
    </source>
</evidence>
<name>A0A3Q9FY55_STRLT</name>
<dbReference type="InterPro" id="IPR001967">
    <property type="entry name" value="Peptidase_S11_N"/>
</dbReference>
<dbReference type="GO" id="GO:0009002">
    <property type="term" value="F:serine-type D-Ala-D-Ala carboxypeptidase activity"/>
    <property type="evidence" value="ECO:0007669"/>
    <property type="project" value="InterPro"/>
</dbReference>
<evidence type="ECO:0000256" key="4">
    <source>
        <dbReference type="ARBA" id="ARBA00022960"/>
    </source>
</evidence>
<keyword evidence="6" id="KW-0961">Cell wall biogenesis/degradation</keyword>
<keyword evidence="12" id="KW-0121">Carboxypeptidase</keyword>
<feature type="chain" id="PRO_5018628078" evidence="10">
    <location>
        <begin position="41"/>
        <end position="314"/>
    </location>
</feature>
<dbReference type="InterPro" id="IPR012338">
    <property type="entry name" value="Beta-lactam/transpept-like"/>
</dbReference>
<feature type="active site" description="Proton acceptor" evidence="7">
    <location>
        <position position="79"/>
    </location>
</feature>
<dbReference type="PANTHER" id="PTHR21581:SF33">
    <property type="entry name" value="D-ALANYL-D-ALANINE CARBOXYPEPTIDASE DACB"/>
    <property type="match status" value="1"/>
</dbReference>
<evidence type="ECO:0000256" key="5">
    <source>
        <dbReference type="ARBA" id="ARBA00022984"/>
    </source>
</evidence>
<dbReference type="GO" id="GO:0006508">
    <property type="term" value="P:proteolysis"/>
    <property type="evidence" value="ECO:0007669"/>
    <property type="project" value="InterPro"/>
</dbReference>
<dbReference type="GO" id="GO:0071555">
    <property type="term" value="P:cell wall organization"/>
    <property type="evidence" value="ECO:0007669"/>
    <property type="project" value="UniProtKB-KW"/>
</dbReference>
<dbReference type="SUPFAM" id="SSF56601">
    <property type="entry name" value="beta-lactamase/transpeptidase-like"/>
    <property type="match status" value="1"/>
</dbReference>
<dbReference type="PRINTS" id="PR00725">
    <property type="entry name" value="DADACBPTASE1"/>
</dbReference>
<dbReference type="Pfam" id="PF00768">
    <property type="entry name" value="Peptidase_S11"/>
    <property type="match status" value="1"/>
</dbReference>
<evidence type="ECO:0000256" key="7">
    <source>
        <dbReference type="PIRSR" id="PIRSR618044-1"/>
    </source>
</evidence>